<evidence type="ECO:0000313" key="2">
    <source>
        <dbReference type="Proteomes" id="UP001320766"/>
    </source>
</evidence>
<dbReference type="RefSeq" id="WP_345023922.1">
    <property type="nucleotide sequence ID" value="NZ_BAAAVE010000016.1"/>
</dbReference>
<evidence type="ECO:0000313" key="1">
    <source>
        <dbReference type="EMBL" id="MCP2345134.1"/>
    </source>
</evidence>
<reference evidence="1 2" key="1">
    <citation type="submission" date="2022-06" db="EMBL/GenBank/DDBJ databases">
        <title>Sequencing the genomes of 1000 actinobacteria strains.</title>
        <authorList>
            <person name="Klenk H.-P."/>
        </authorList>
    </citation>
    <scope>NUCLEOTIDE SEQUENCE [LARGE SCALE GENOMIC DNA]</scope>
    <source>
        <strain evidence="1 2">DSM 44170</strain>
    </source>
</reference>
<keyword evidence="2" id="KW-1185">Reference proteome</keyword>
<dbReference type="Proteomes" id="UP001320766">
    <property type="component" value="Unassembled WGS sequence"/>
</dbReference>
<comment type="caution">
    <text evidence="1">The sequence shown here is derived from an EMBL/GenBank/DDBJ whole genome shotgun (WGS) entry which is preliminary data.</text>
</comment>
<dbReference type="EMBL" id="JAMZEC010000001">
    <property type="protein sequence ID" value="MCP2345134.1"/>
    <property type="molecule type" value="Genomic_DNA"/>
</dbReference>
<protein>
    <recommendedName>
        <fullName evidence="3">DUF3307 domain-containing protein</fullName>
    </recommendedName>
</protein>
<sequence length="90" mass="9925">MFGQDKRLLQPQTRKEVIKMHGFQAFHDPRLITGVRTVAEFLDNCVDGLFPGELGATALLLLIIALHVVADFLENCPDAPLLAGAQRGRK</sequence>
<proteinExistence type="predicted"/>
<name>A0ABT1JTP8_9ACTN</name>
<organism evidence="1 2">
    <name type="scientific">Nonomuraea roseoviolacea subsp. carminata</name>
    <dbReference type="NCBI Taxonomy" id="160689"/>
    <lineage>
        <taxon>Bacteria</taxon>
        <taxon>Bacillati</taxon>
        <taxon>Actinomycetota</taxon>
        <taxon>Actinomycetes</taxon>
        <taxon>Streptosporangiales</taxon>
        <taxon>Streptosporangiaceae</taxon>
        <taxon>Nonomuraea</taxon>
    </lineage>
</organism>
<gene>
    <name evidence="1" type="ORF">HD595_001256</name>
</gene>
<accession>A0ABT1JTP8</accession>
<evidence type="ECO:0008006" key="3">
    <source>
        <dbReference type="Google" id="ProtNLM"/>
    </source>
</evidence>